<keyword evidence="1 3" id="KW-0378">Hydrolase</keyword>
<keyword evidence="4" id="KW-1185">Reference proteome</keyword>
<gene>
    <name evidence="3" type="ORF">KTT_26860</name>
</gene>
<evidence type="ECO:0000313" key="4">
    <source>
        <dbReference type="Proteomes" id="UP000287352"/>
    </source>
</evidence>
<feature type="domain" description="CN hydrolase" evidence="2">
    <location>
        <begin position="3"/>
        <end position="250"/>
    </location>
</feature>
<evidence type="ECO:0000256" key="1">
    <source>
        <dbReference type="ARBA" id="ARBA00022801"/>
    </source>
</evidence>
<protein>
    <submittedName>
        <fullName evidence="3">Carbon-nitrogen hydrolase</fullName>
    </submittedName>
</protein>
<dbReference type="PANTHER" id="PTHR43674:SF16">
    <property type="entry name" value="CARBON-NITROGEN FAMILY, PUTATIVE (AFU_ORTHOLOGUE AFUA_5G02350)-RELATED"/>
    <property type="match status" value="1"/>
</dbReference>
<dbReference type="OrthoDB" id="9811121at2"/>
<dbReference type="Pfam" id="PF00795">
    <property type="entry name" value="CN_hydrolase"/>
    <property type="match status" value="1"/>
</dbReference>
<name>A0A402A107_9CHLR</name>
<dbReference type="InterPro" id="IPR003010">
    <property type="entry name" value="C-N_Hydrolase"/>
</dbReference>
<evidence type="ECO:0000259" key="2">
    <source>
        <dbReference type="PROSITE" id="PS50263"/>
    </source>
</evidence>
<sequence>MQINIAVVQFSISQFAPATNLRKAEAFIQQAAGQANVIIFPEDVVTGPLSRAIAYADSEQRYVRHFQELARTYQIDIVPGSIIEEEAGKFYNTTYYIEKTGEILGRYRKVNLWLSERSYLTPGHDFPVFETPYGKAALLICWDLIFPEAFRALTRQGVELVYCPSYWCFEDAGVGLKHDANAEIHLVDALSVARAFENGIIFVYANAAASATGTDQLIGHSQITVPFKGIVQRFAHSNEDMFIQSVETSLLADAERAYEIRQDLATRLLEPLC</sequence>
<dbReference type="InterPro" id="IPR050345">
    <property type="entry name" value="Aliph_Amidase/BUP"/>
</dbReference>
<dbReference type="PROSITE" id="PS50263">
    <property type="entry name" value="CN_HYDROLASE"/>
    <property type="match status" value="1"/>
</dbReference>
<accession>A0A402A107</accession>
<dbReference type="SUPFAM" id="SSF56317">
    <property type="entry name" value="Carbon-nitrogen hydrolase"/>
    <property type="match status" value="1"/>
</dbReference>
<dbReference type="PANTHER" id="PTHR43674">
    <property type="entry name" value="NITRILASE C965.09-RELATED"/>
    <property type="match status" value="1"/>
</dbReference>
<dbReference type="InterPro" id="IPR036526">
    <property type="entry name" value="C-N_Hydrolase_sf"/>
</dbReference>
<dbReference type="GO" id="GO:0016811">
    <property type="term" value="F:hydrolase activity, acting on carbon-nitrogen (but not peptide) bonds, in linear amides"/>
    <property type="evidence" value="ECO:0007669"/>
    <property type="project" value="TreeGrafter"/>
</dbReference>
<evidence type="ECO:0000313" key="3">
    <source>
        <dbReference type="EMBL" id="GCE12827.1"/>
    </source>
</evidence>
<organism evidence="3 4">
    <name type="scientific">Tengunoibacter tsumagoiensis</name>
    <dbReference type="NCBI Taxonomy" id="2014871"/>
    <lineage>
        <taxon>Bacteria</taxon>
        <taxon>Bacillati</taxon>
        <taxon>Chloroflexota</taxon>
        <taxon>Ktedonobacteria</taxon>
        <taxon>Ktedonobacterales</taxon>
        <taxon>Dictyobacteraceae</taxon>
        <taxon>Tengunoibacter</taxon>
    </lineage>
</organism>
<dbReference type="RefSeq" id="WP_126580411.1">
    <property type="nucleotide sequence ID" value="NZ_BIFR01000001.1"/>
</dbReference>
<reference evidence="4" key="1">
    <citation type="submission" date="2018-12" db="EMBL/GenBank/DDBJ databases">
        <title>Tengunoibacter tsumagoiensis gen. nov., sp. nov., Dictyobacter kobayashii sp. nov., D. alpinus sp. nov., and D. joshuensis sp. nov. and description of Dictyobacteraceae fam. nov. within the order Ktedonobacterales isolated from Tengu-no-mugimeshi.</title>
        <authorList>
            <person name="Wang C.M."/>
            <person name="Zheng Y."/>
            <person name="Sakai Y."/>
            <person name="Toyoda A."/>
            <person name="Minakuchi Y."/>
            <person name="Abe K."/>
            <person name="Yokota A."/>
            <person name="Yabe S."/>
        </authorList>
    </citation>
    <scope>NUCLEOTIDE SEQUENCE [LARGE SCALE GENOMIC DNA]</scope>
    <source>
        <strain evidence="4">Uno3</strain>
    </source>
</reference>
<dbReference type="CDD" id="cd07197">
    <property type="entry name" value="nitrilase"/>
    <property type="match status" value="1"/>
</dbReference>
<dbReference type="Gene3D" id="3.60.110.10">
    <property type="entry name" value="Carbon-nitrogen hydrolase"/>
    <property type="match status" value="1"/>
</dbReference>
<dbReference type="Proteomes" id="UP000287352">
    <property type="component" value="Unassembled WGS sequence"/>
</dbReference>
<dbReference type="EMBL" id="BIFR01000001">
    <property type="protein sequence ID" value="GCE12827.1"/>
    <property type="molecule type" value="Genomic_DNA"/>
</dbReference>
<proteinExistence type="predicted"/>
<dbReference type="AlphaFoldDB" id="A0A402A107"/>
<comment type="caution">
    <text evidence="3">The sequence shown here is derived from an EMBL/GenBank/DDBJ whole genome shotgun (WGS) entry which is preliminary data.</text>
</comment>